<dbReference type="RefSeq" id="WP_377611821.1">
    <property type="nucleotide sequence ID" value="NZ_JBHUPA010000008.1"/>
</dbReference>
<gene>
    <name evidence="2" type="ORF">ACFS6J_17985</name>
</gene>
<evidence type="ECO:0000313" key="2">
    <source>
        <dbReference type="EMBL" id="MFD2963701.1"/>
    </source>
</evidence>
<evidence type="ECO:0000259" key="1">
    <source>
        <dbReference type="Pfam" id="PF24698"/>
    </source>
</evidence>
<proteinExistence type="predicted"/>
<accession>A0ABW6B670</accession>
<dbReference type="EMBL" id="JBHUPA010000008">
    <property type="protein sequence ID" value="MFD2963701.1"/>
    <property type="molecule type" value="Genomic_DNA"/>
</dbReference>
<dbReference type="Proteomes" id="UP001597560">
    <property type="component" value="Unassembled WGS sequence"/>
</dbReference>
<evidence type="ECO:0000313" key="3">
    <source>
        <dbReference type="Proteomes" id="UP001597560"/>
    </source>
</evidence>
<keyword evidence="3" id="KW-1185">Reference proteome</keyword>
<organism evidence="2 3">
    <name type="scientific">Olivibacter jilunii</name>
    <dbReference type="NCBI Taxonomy" id="985016"/>
    <lineage>
        <taxon>Bacteria</taxon>
        <taxon>Pseudomonadati</taxon>
        <taxon>Bacteroidota</taxon>
        <taxon>Sphingobacteriia</taxon>
        <taxon>Sphingobacteriales</taxon>
        <taxon>Sphingobacteriaceae</taxon>
        <taxon>Olivibacter</taxon>
    </lineage>
</organism>
<sequence>MRTPNKGRKITKQERTKRSSYEALTVYFNQAVADHITLSTDEIEAIIGRALPPWAFDHAATFWANSGQQYHSHKKAWLRNGYLVSQSRIDAKNKIGEVVFSKKSLKYNQQ</sequence>
<dbReference type="Pfam" id="PF24698">
    <property type="entry name" value="DUF7662"/>
    <property type="match status" value="1"/>
</dbReference>
<comment type="caution">
    <text evidence="2">The sequence shown here is derived from an EMBL/GenBank/DDBJ whole genome shotgun (WGS) entry which is preliminary data.</text>
</comment>
<dbReference type="InterPro" id="IPR056079">
    <property type="entry name" value="DUF7662"/>
</dbReference>
<protein>
    <recommendedName>
        <fullName evidence="1">DUF7662 domain-containing protein</fullName>
    </recommendedName>
</protein>
<feature type="domain" description="DUF7662" evidence="1">
    <location>
        <begin position="21"/>
        <end position="89"/>
    </location>
</feature>
<name>A0ABW6B670_9SPHI</name>
<reference evidence="3" key="1">
    <citation type="journal article" date="2019" name="Int. J. Syst. Evol. Microbiol.">
        <title>The Global Catalogue of Microorganisms (GCM) 10K type strain sequencing project: providing services to taxonomists for standard genome sequencing and annotation.</title>
        <authorList>
            <consortium name="The Broad Institute Genomics Platform"/>
            <consortium name="The Broad Institute Genome Sequencing Center for Infectious Disease"/>
            <person name="Wu L."/>
            <person name="Ma J."/>
        </authorList>
    </citation>
    <scope>NUCLEOTIDE SEQUENCE [LARGE SCALE GENOMIC DNA]</scope>
    <source>
        <strain evidence="3">KCTC 23098</strain>
    </source>
</reference>